<proteinExistence type="predicted"/>
<dbReference type="AlphaFoldDB" id="A0A2H0KPH8"/>
<dbReference type="PANTHER" id="PTHR30093">
    <property type="entry name" value="GENERAL SECRETION PATHWAY PROTEIN G"/>
    <property type="match status" value="1"/>
</dbReference>
<accession>A0A2H0KPH8</accession>
<evidence type="ECO:0008006" key="4">
    <source>
        <dbReference type="Google" id="ProtNLM"/>
    </source>
</evidence>
<dbReference type="Gene3D" id="3.30.700.10">
    <property type="entry name" value="Glycoprotein, Type 4 Pilin"/>
    <property type="match status" value="1"/>
</dbReference>
<evidence type="ECO:0000256" key="1">
    <source>
        <dbReference type="SAM" id="Phobius"/>
    </source>
</evidence>
<protein>
    <recommendedName>
        <fullName evidence="4">Type II secretion system protein GspG C-terminal domain-containing protein</fullName>
    </recommendedName>
</protein>
<dbReference type="InterPro" id="IPR045584">
    <property type="entry name" value="Pilin-like"/>
</dbReference>
<keyword evidence="1" id="KW-0472">Membrane</keyword>
<dbReference type="Proteomes" id="UP000231550">
    <property type="component" value="Unassembled WGS sequence"/>
</dbReference>
<dbReference type="SUPFAM" id="SSF54523">
    <property type="entry name" value="Pili subunits"/>
    <property type="match status" value="1"/>
</dbReference>
<evidence type="ECO:0000313" key="2">
    <source>
        <dbReference type="EMBL" id="PIQ74062.1"/>
    </source>
</evidence>
<keyword evidence="1" id="KW-0812">Transmembrane</keyword>
<dbReference type="EMBL" id="PCVN01000111">
    <property type="protein sequence ID" value="PIQ74062.1"/>
    <property type="molecule type" value="Genomic_DNA"/>
</dbReference>
<feature type="transmembrane region" description="Helical" evidence="1">
    <location>
        <begin position="12"/>
        <end position="35"/>
    </location>
</feature>
<dbReference type="NCBIfam" id="TIGR02532">
    <property type="entry name" value="IV_pilin_GFxxxE"/>
    <property type="match status" value="1"/>
</dbReference>
<keyword evidence="1" id="KW-1133">Transmembrane helix</keyword>
<organism evidence="2 3">
    <name type="scientific">Candidatus Portnoybacteria bacterium CG11_big_fil_rev_8_21_14_0_20_44_10</name>
    <dbReference type="NCBI Taxonomy" id="1974818"/>
    <lineage>
        <taxon>Bacteria</taxon>
        <taxon>Candidatus Portnoyibacteriota</taxon>
    </lineage>
</organism>
<gene>
    <name evidence="2" type="ORF">COV85_04150</name>
</gene>
<comment type="caution">
    <text evidence="2">The sequence shown here is derived from an EMBL/GenBank/DDBJ whole genome shotgun (WGS) entry which is preliminary data.</text>
</comment>
<reference evidence="2 3" key="1">
    <citation type="submission" date="2017-09" db="EMBL/GenBank/DDBJ databases">
        <title>Depth-based differentiation of microbial function through sediment-hosted aquifers and enrichment of novel symbionts in the deep terrestrial subsurface.</title>
        <authorList>
            <person name="Probst A.J."/>
            <person name="Ladd B."/>
            <person name="Jarett J.K."/>
            <person name="Geller-Mcgrath D.E."/>
            <person name="Sieber C.M."/>
            <person name="Emerson J.B."/>
            <person name="Anantharaman K."/>
            <person name="Thomas B.C."/>
            <person name="Malmstrom R."/>
            <person name="Stieglmeier M."/>
            <person name="Klingl A."/>
            <person name="Woyke T."/>
            <person name="Ryan C.M."/>
            <person name="Banfield J.F."/>
        </authorList>
    </citation>
    <scope>NUCLEOTIDE SEQUENCE [LARGE SCALE GENOMIC DNA]</scope>
    <source>
        <strain evidence="2">CG11_big_fil_rev_8_21_14_0_20_44_10</strain>
    </source>
</reference>
<dbReference type="Pfam" id="PF07963">
    <property type="entry name" value="N_methyl"/>
    <property type="match status" value="1"/>
</dbReference>
<sequence length="170" mass="18608">MKRQIAKANNRSFTLIELLVVIVIIGILATIILVATNSARVKARDVKRKAEISQIGRLLMGSSCYLPNAGAGDYDILDLANELKTKYPQYAQYATMISKDPKTGTESKSFYHYQVTVDGQHCILYANLENLNEKITLPDLTVPTPGGGAGTLKANVDGWNGTPIYYQVGK</sequence>
<evidence type="ECO:0000313" key="3">
    <source>
        <dbReference type="Proteomes" id="UP000231550"/>
    </source>
</evidence>
<name>A0A2H0KPH8_9BACT</name>
<dbReference type="InterPro" id="IPR012902">
    <property type="entry name" value="N_methyl_site"/>
</dbReference>